<dbReference type="InterPro" id="IPR002129">
    <property type="entry name" value="PyrdxlP-dep_de-COase"/>
</dbReference>
<dbReference type="InterPro" id="IPR041588">
    <property type="entry name" value="Integrase_H2C2"/>
</dbReference>
<evidence type="ECO:0000256" key="4">
    <source>
        <dbReference type="ARBA" id="ARBA00022898"/>
    </source>
</evidence>
<keyword evidence="3" id="KW-0210">Decarboxylase</keyword>
<dbReference type="Pfam" id="PF00665">
    <property type="entry name" value="rve"/>
    <property type="match status" value="1"/>
</dbReference>
<evidence type="ECO:0000256" key="3">
    <source>
        <dbReference type="ARBA" id="ARBA00022793"/>
    </source>
</evidence>
<dbReference type="Gene3D" id="3.40.640.10">
    <property type="entry name" value="Type I PLP-dependent aspartate aminotransferase-like (Major domain)"/>
    <property type="match status" value="1"/>
</dbReference>
<dbReference type="InterPro" id="IPR051151">
    <property type="entry name" value="Group_II_Decarboxylase"/>
</dbReference>
<protein>
    <submittedName>
        <fullName evidence="8">Retrotransposon protein, putative, unclassified</fullName>
    </submittedName>
</protein>
<dbReference type="InterPro" id="IPR002156">
    <property type="entry name" value="RNaseH_domain"/>
</dbReference>
<evidence type="ECO:0000256" key="5">
    <source>
        <dbReference type="ARBA" id="ARBA00023239"/>
    </source>
</evidence>
<dbReference type="InterPro" id="IPR012337">
    <property type="entry name" value="RNaseH-like_sf"/>
</dbReference>
<dbReference type="GO" id="GO:0003676">
    <property type="term" value="F:nucleic acid binding"/>
    <property type="evidence" value="ECO:0007669"/>
    <property type="project" value="InterPro"/>
</dbReference>
<dbReference type="InterPro" id="IPR015421">
    <property type="entry name" value="PyrdxlP-dep_Trfase_major"/>
</dbReference>
<dbReference type="GO" id="GO:0019752">
    <property type="term" value="P:carboxylic acid metabolic process"/>
    <property type="evidence" value="ECO:0007669"/>
    <property type="project" value="InterPro"/>
</dbReference>
<comment type="similarity">
    <text evidence="2">Belongs to the group II decarboxylase family.</text>
</comment>
<dbReference type="GO" id="GO:0015074">
    <property type="term" value="P:DNA integration"/>
    <property type="evidence" value="ECO:0007669"/>
    <property type="project" value="InterPro"/>
</dbReference>
<reference evidence="8" key="2">
    <citation type="submission" date="2005-04" db="EMBL/GenBank/DDBJ databases">
        <authorList>
            <person name="Buell C.R."/>
            <person name="Wing R.A."/>
            <person name="McCombie W.A."/>
            <person name="Ouyang S."/>
        </authorList>
    </citation>
    <scope>NUCLEOTIDE SEQUENCE</scope>
</reference>
<dbReference type="Gene3D" id="1.10.340.70">
    <property type="match status" value="1"/>
</dbReference>
<sequence>MCYEASVRLEYYCTNNQDEYNALLFGLQVMEMVGAKYVEAFGDSELVVQQVAGVYKCLDGSLNRYLDSCLDIIANFDNFAIRHISRRDNSRANDLAQQASGHNVKKGLFMILEEPVLDFKSLCEIGKTGDQRRSDRRCTAGLTGDQGRSDRLYTAGLIGDPERSDRPCVAGLTGFGQSAGGHASIDLEAELIENSDICAQDTEEDWRIPLIQYLKDPTLKVDRKIRRQAFKYTLLNGDLYRRNIDGVLLKCLDEDQSKVAMGEVNEGICGTHQSAHKINWLLRRVGFYWPKMIDDCFKYYRGCEACQRFGNVQLAPAAVLNPIIKPWLFRGWALDFIGQIYPSSSKGHRFVLVATDYFTKWAEAVPLKNMTHTEVIDFILKHIIHRFGIPQTLTTDQGASFMSKEVKSFTESYGIKLLSSSPYYAQANGQAESSNKTLLKLVKKKIKEHPKRWHEVLSEALWVHRIPKHGATKVTPFELVYGQEAVLPVEVNLGSLRYIKQDDLSSEDYRILMGDNFDEVIDNRLKALEEIEKEKKRVAKAYNKRVKAKLFQVGDLIWKTILPFGTRSKEFNSPRDHEVTRRFCQLSVDEQLDSVQFYLTNVVERYVIDEPPEDAQAVLKRQHGIDNLLGHFRQHLQERSAHHLGHPLSQKLDVGPLAQFQHFHINNIGDPFVESNYGIHSRQFEYAVLDWFAHLWEIPKDQYWGYVTNGGSEGNYDGLLVGRELYPEGIIYASQDSHYSIFKAAKMYRVQCIKIDTSFSGEMRYDHFRTKLLENARRPAIVNVNIGTTVKGAIDDLDEIISTLENCGFRDRFYIHCDGALAGLMLPFIKQAPKVTFIKPIGSISVSGHKLLGCPTPCGVVINRLKDIDVLKSTNIEYIASNDVTISGSRNGQSPIFLWYKLKSMGYEVRLRNVGISAFMNSKSIIVIFEKPKDEMFMQKWQLACAGNVAHVVVMPHVSFEMLGIFVEELAEKRRGKALQAEVVRPWEIRSFTIYFDPKMDARIAEMDPMDDNEDGFTELVWQDMLIDNFYENDVILLCA</sequence>
<dbReference type="GO" id="GO:0016831">
    <property type="term" value="F:carboxy-lyase activity"/>
    <property type="evidence" value="ECO:0007669"/>
    <property type="project" value="UniProtKB-KW"/>
</dbReference>
<keyword evidence="4 6" id="KW-0663">Pyridoxal phosphate</keyword>
<evidence type="ECO:0000256" key="6">
    <source>
        <dbReference type="PIRSR" id="PIRSR602129-50"/>
    </source>
</evidence>
<evidence type="ECO:0000259" key="7">
    <source>
        <dbReference type="PROSITE" id="PS50994"/>
    </source>
</evidence>
<evidence type="ECO:0000256" key="1">
    <source>
        <dbReference type="ARBA" id="ARBA00001933"/>
    </source>
</evidence>
<dbReference type="SUPFAM" id="SSF53383">
    <property type="entry name" value="PLP-dependent transferases"/>
    <property type="match status" value="1"/>
</dbReference>
<dbReference type="Pfam" id="PF13456">
    <property type="entry name" value="RVT_3"/>
    <property type="match status" value="1"/>
</dbReference>
<dbReference type="PANTHER" id="PTHR46101:SF8">
    <property type="entry name" value="SERINE DECARBOXYLASE 2"/>
    <property type="match status" value="1"/>
</dbReference>
<keyword evidence="5" id="KW-0456">Lyase</keyword>
<dbReference type="NCBIfam" id="NF002748">
    <property type="entry name" value="PRK02769.1"/>
    <property type="match status" value="1"/>
</dbReference>
<dbReference type="EMBL" id="DP000010">
    <property type="protein sequence ID" value="ABA93664.1"/>
    <property type="molecule type" value="Genomic_DNA"/>
</dbReference>
<dbReference type="InterPro" id="IPR015424">
    <property type="entry name" value="PyrdxlP-dep_Trfase"/>
</dbReference>
<feature type="domain" description="Integrase catalytic" evidence="7">
    <location>
        <begin position="322"/>
        <end position="484"/>
    </location>
</feature>
<gene>
    <name evidence="8" type="ordered locus">LOC_Os11g28410</name>
</gene>
<dbReference type="Pfam" id="PF00282">
    <property type="entry name" value="Pyridoxal_deC"/>
    <property type="match status" value="1"/>
</dbReference>
<dbReference type="AlphaFoldDB" id="Q2R4I0"/>
<dbReference type="CDD" id="cd09279">
    <property type="entry name" value="RNase_HI_like"/>
    <property type="match status" value="1"/>
</dbReference>
<reference evidence="8" key="3">
    <citation type="submission" date="2006-01" db="EMBL/GenBank/DDBJ databases">
        <authorList>
            <person name="Buell R."/>
        </authorList>
    </citation>
    <scope>NUCLEOTIDE SEQUENCE</scope>
</reference>
<feature type="modified residue" description="N6-(pyridoxal phosphate)lysine" evidence="6">
    <location>
        <position position="850"/>
    </location>
</feature>
<evidence type="ECO:0000256" key="2">
    <source>
        <dbReference type="ARBA" id="ARBA00009533"/>
    </source>
</evidence>
<reference evidence="8" key="1">
    <citation type="journal article" date="2005" name="BMC Biol.">
        <title>The sequence of rice chromosomes 11 and 12, rich in disease resistance genes and recent gene duplications.</title>
        <authorList>
            <consortium name="The rice chromosomes 11 and 12 sequencing consortia"/>
        </authorList>
    </citation>
    <scope>NUCLEOTIDE SEQUENCE [LARGE SCALE GENOMIC DNA]</scope>
</reference>
<dbReference type="GO" id="GO:0004523">
    <property type="term" value="F:RNA-DNA hybrid ribonuclease activity"/>
    <property type="evidence" value="ECO:0007669"/>
    <property type="project" value="InterPro"/>
</dbReference>
<evidence type="ECO:0000313" key="8">
    <source>
        <dbReference type="EMBL" id="ABA93664.1"/>
    </source>
</evidence>
<proteinExistence type="inferred from homology"/>
<dbReference type="Pfam" id="PF17921">
    <property type="entry name" value="Integrase_H2C2"/>
    <property type="match status" value="1"/>
</dbReference>
<comment type="cofactor">
    <cofactor evidence="1 6">
        <name>pyridoxal 5'-phosphate</name>
        <dbReference type="ChEBI" id="CHEBI:597326"/>
    </cofactor>
</comment>
<dbReference type="PANTHER" id="PTHR46101">
    <property type="match status" value="1"/>
</dbReference>
<organism evidence="8">
    <name type="scientific">Oryza sativa subsp. japonica</name>
    <name type="common">Rice</name>
    <dbReference type="NCBI Taxonomy" id="39947"/>
    <lineage>
        <taxon>Eukaryota</taxon>
        <taxon>Viridiplantae</taxon>
        <taxon>Streptophyta</taxon>
        <taxon>Embryophyta</taxon>
        <taxon>Tracheophyta</taxon>
        <taxon>Spermatophyta</taxon>
        <taxon>Magnoliopsida</taxon>
        <taxon>Liliopsida</taxon>
        <taxon>Poales</taxon>
        <taxon>Poaceae</taxon>
        <taxon>BOP clade</taxon>
        <taxon>Oryzoideae</taxon>
        <taxon>Oryzeae</taxon>
        <taxon>Oryzinae</taxon>
        <taxon>Oryza</taxon>
        <taxon>Oryza sativa</taxon>
    </lineage>
</organism>
<dbReference type="PROSITE" id="PS50994">
    <property type="entry name" value="INTEGRASE"/>
    <property type="match status" value="1"/>
</dbReference>
<dbReference type="SUPFAM" id="SSF53098">
    <property type="entry name" value="Ribonuclease H-like"/>
    <property type="match status" value="2"/>
</dbReference>
<dbReference type="GO" id="GO:0030170">
    <property type="term" value="F:pyridoxal phosphate binding"/>
    <property type="evidence" value="ECO:0007669"/>
    <property type="project" value="InterPro"/>
</dbReference>
<dbReference type="Gene3D" id="3.30.420.10">
    <property type="entry name" value="Ribonuclease H-like superfamily/Ribonuclease H"/>
    <property type="match status" value="2"/>
</dbReference>
<dbReference type="InterPro" id="IPR036397">
    <property type="entry name" value="RNaseH_sf"/>
</dbReference>
<accession>Q2R4I0</accession>
<dbReference type="InterPro" id="IPR001584">
    <property type="entry name" value="Integrase_cat-core"/>
</dbReference>
<name>Q2R4I0_ORYSJ</name>